<comment type="caution">
    <text evidence="5">The sequence shown here is derived from an EMBL/GenBank/DDBJ whole genome shotgun (WGS) entry which is preliminary data.</text>
</comment>
<dbReference type="PROSITE" id="PS00211">
    <property type="entry name" value="ABC_TRANSPORTER_1"/>
    <property type="match status" value="1"/>
</dbReference>
<dbReference type="InterPro" id="IPR017871">
    <property type="entry name" value="ABC_transporter-like_CS"/>
</dbReference>
<dbReference type="InterPro" id="IPR003593">
    <property type="entry name" value="AAA+_ATPase"/>
</dbReference>
<dbReference type="Gene3D" id="3.40.50.300">
    <property type="entry name" value="P-loop containing nucleotide triphosphate hydrolases"/>
    <property type="match status" value="1"/>
</dbReference>
<proteinExistence type="predicted"/>
<evidence type="ECO:0000256" key="3">
    <source>
        <dbReference type="ARBA" id="ARBA00022840"/>
    </source>
</evidence>
<keyword evidence="1" id="KW-0813">Transport</keyword>
<keyword evidence="3 5" id="KW-0067">ATP-binding</keyword>
<dbReference type="GO" id="GO:0005886">
    <property type="term" value="C:plasma membrane"/>
    <property type="evidence" value="ECO:0007669"/>
    <property type="project" value="TreeGrafter"/>
</dbReference>
<keyword evidence="6" id="KW-1185">Reference proteome</keyword>
<dbReference type="InterPro" id="IPR027417">
    <property type="entry name" value="P-loop_NTPase"/>
</dbReference>
<evidence type="ECO:0000313" key="6">
    <source>
        <dbReference type="Proteomes" id="UP000724672"/>
    </source>
</evidence>
<dbReference type="GO" id="GO:0098796">
    <property type="term" value="C:membrane protein complex"/>
    <property type="evidence" value="ECO:0007669"/>
    <property type="project" value="UniProtKB-ARBA"/>
</dbReference>
<dbReference type="CDD" id="cd03255">
    <property type="entry name" value="ABC_MJ0796_LolCDE_FtsE"/>
    <property type="match status" value="1"/>
</dbReference>
<dbReference type="Proteomes" id="UP000724672">
    <property type="component" value="Unassembled WGS sequence"/>
</dbReference>
<dbReference type="GO" id="GO:0005524">
    <property type="term" value="F:ATP binding"/>
    <property type="evidence" value="ECO:0007669"/>
    <property type="project" value="UniProtKB-KW"/>
</dbReference>
<dbReference type="InterPro" id="IPR003439">
    <property type="entry name" value="ABC_transporter-like_ATP-bd"/>
</dbReference>
<dbReference type="FunFam" id="3.40.50.300:FF:000032">
    <property type="entry name" value="Export ABC transporter ATP-binding protein"/>
    <property type="match status" value="1"/>
</dbReference>
<organism evidence="5 6">
    <name type="scientific">Anaeromonas frigoriresistens</name>
    <dbReference type="NCBI Taxonomy" id="2683708"/>
    <lineage>
        <taxon>Bacteria</taxon>
        <taxon>Bacillati</taxon>
        <taxon>Bacillota</taxon>
        <taxon>Tissierellia</taxon>
        <taxon>Tissierellales</taxon>
        <taxon>Thermohalobacteraceae</taxon>
        <taxon>Anaeromonas</taxon>
    </lineage>
</organism>
<evidence type="ECO:0000313" key="5">
    <source>
        <dbReference type="EMBL" id="MBS4539061.1"/>
    </source>
</evidence>
<dbReference type="PROSITE" id="PS50893">
    <property type="entry name" value="ABC_TRANSPORTER_2"/>
    <property type="match status" value="1"/>
</dbReference>
<reference evidence="5" key="1">
    <citation type="submission" date="2019-12" db="EMBL/GenBank/DDBJ databases">
        <title>Clostridiaceae gen. nov. sp. nov., isolated from sediment in Xinjiang, China.</title>
        <authorList>
            <person name="Zhang R."/>
        </authorList>
    </citation>
    <scope>NUCLEOTIDE SEQUENCE</scope>
    <source>
        <strain evidence="5">D2Q-11</strain>
    </source>
</reference>
<dbReference type="Pfam" id="PF00005">
    <property type="entry name" value="ABC_tran"/>
    <property type="match status" value="1"/>
</dbReference>
<evidence type="ECO:0000256" key="1">
    <source>
        <dbReference type="ARBA" id="ARBA00022448"/>
    </source>
</evidence>
<dbReference type="PANTHER" id="PTHR24220">
    <property type="entry name" value="IMPORT ATP-BINDING PROTEIN"/>
    <property type="match status" value="1"/>
</dbReference>
<dbReference type="EMBL" id="WSFT01000040">
    <property type="protein sequence ID" value="MBS4539061.1"/>
    <property type="molecule type" value="Genomic_DNA"/>
</dbReference>
<dbReference type="InterPro" id="IPR015854">
    <property type="entry name" value="ABC_transpr_LolD-like"/>
</dbReference>
<accession>A0A942Z714</accession>
<keyword evidence="2" id="KW-0547">Nucleotide-binding</keyword>
<feature type="domain" description="ABC transporter" evidence="4">
    <location>
        <begin position="5"/>
        <end position="232"/>
    </location>
</feature>
<dbReference type="PANTHER" id="PTHR24220:SF86">
    <property type="entry name" value="ABC TRANSPORTER ABCH.1"/>
    <property type="match status" value="1"/>
</dbReference>
<dbReference type="SMART" id="SM00382">
    <property type="entry name" value="AAA"/>
    <property type="match status" value="1"/>
</dbReference>
<dbReference type="InterPro" id="IPR017911">
    <property type="entry name" value="MacB-like_ATP-bd"/>
</dbReference>
<gene>
    <name evidence="5" type="ORF">GOQ27_11350</name>
</gene>
<evidence type="ECO:0000256" key="2">
    <source>
        <dbReference type="ARBA" id="ARBA00022741"/>
    </source>
</evidence>
<dbReference type="AlphaFoldDB" id="A0A942Z714"/>
<dbReference type="GO" id="GO:0016887">
    <property type="term" value="F:ATP hydrolysis activity"/>
    <property type="evidence" value="ECO:0007669"/>
    <property type="project" value="InterPro"/>
</dbReference>
<sequence length="232" mass="25431">MEEIIKLQGVSQHYTLGGSTVKALDEVDLGIISGELTALIGPSGSGKSTLLNVTGGLIKPTMGDVTIKESKMTDLSENGMCLFRRDNIGFIFQSFNLNPTLTALENVMMPLIYARVASHKRKDMASHALKLVGLDDRKDHKPGELSGGQQQRVSIARALVNNPEIVLCDEPTGNLDSDTGREILELITRMNRESKVTFIIVTHDINVANICDRIVTLKDGKIMKDERKGKNE</sequence>
<protein>
    <submittedName>
        <fullName evidence="5">ABC transporter ATP-binding protein</fullName>
    </submittedName>
</protein>
<name>A0A942Z714_9FIRM</name>
<evidence type="ECO:0000259" key="4">
    <source>
        <dbReference type="PROSITE" id="PS50893"/>
    </source>
</evidence>
<dbReference type="SUPFAM" id="SSF52540">
    <property type="entry name" value="P-loop containing nucleoside triphosphate hydrolases"/>
    <property type="match status" value="1"/>
</dbReference>
<dbReference type="GO" id="GO:0022857">
    <property type="term" value="F:transmembrane transporter activity"/>
    <property type="evidence" value="ECO:0007669"/>
    <property type="project" value="UniProtKB-ARBA"/>
</dbReference>